<keyword evidence="7" id="KW-1185">Reference proteome</keyword>
<keyword evidence="3" id="KW-1133">Transmembrane helix</keyword>
<dbReference type="PANTHER" id="PTHR47966:SF51">
    <property type="entry name" value="BETA-SITE APP-CLEAVING ENZYME, ISOFORM A-RELATED"/>
    <property type="match status" value="1"/>
</dbReference>
<dbReference type="Proteomes" id="UP001498398">
    <property type="component" value="Unassembled WGS sequence"/>
</dbReference>
<dbReference type="CDD" id="cd12087">
    <property type="entry name" value="TM_EGFR-like"/>
    <property type="match status" value="1"/>
</dbReference>
<evidence type="ECO:0000313" key="7">
    <source>
        <dbReference type="Proteomes" id="UP001498398"/>
    </source>
</evidence>
<dbReference type="PROSITE" id="PS51767">
    <property type="entry name" value="PEPTIDASE_A1"/>
    <property type="match status" value="1"/>
</dbReference>
<dbReference type="Gene3D" id="2.40.70.10">
    <property type="entry name" value="Acid Proteases"/>
    <property type="match status" value="2"/>
</dbReference>
<dbReference type="EMBL" id="JBANRG010000010">
    <property type="protein sequence ID" value="KAK7462747.1"/>
    <property type="molecule type" value="Genomic_DNA"/>
</dbReference>
<evidence type="ECO:0000256" key="2">
    <source>
        <dbReference type="SAM" id="MobiDB-lite"/>
    </source>
</evidence>
<feature type="region of interest" description="Disordered" evidence="2">
    <location>
        <begin position="573"/>
        <end position="602"/>
    </location>
</feature>
<evidence type="ECO:0000256" key="3">
    <source>
        <dbReference type="SAM" id="Phobius"/>
    </source>
</evidence>
<feature type="transmembrane region" description="Helical" evidence="3">
    <location>
        <begin position="410"/>
        <end position="434"/>
    </location>
</feature>
<reference evidence="6 7" key="1">
    <citation type="submission" date="2024-01" db="EMBL/GenBank/DDBJ databases">
        <title>A draft genome for the cacao thread blight pathogen Marasmiellus scandens.</title>
        <authorList>
            <person name="Baruah I.K."/>
            <person name="Leung J."/>
            <person name="Bukari Y."/>
            <person name="Amoako-Attah I."/>
            <person name="Meinhardt L.W."/>
            <person name="Bailey B.A."/>
            <person name="Cohen S.P."/>
        </authorList>
    </citation>
    <scope>NUCLEOTIDE SEQUENCE [LARGE SCALE GENOMIC DNA]</scope>
    <source>
        <strain evidence="6 7">GH-19</strain>
    </source>
</reference>
<dbReference type="InterPro" id="IPR001461">
    <property type="entry name" value="Aspartic_peptidase_A1"/>
</dbReference>
<accession>A0ABR1JKD5</accession>
<dbReference type="PANTHER" id="PTHR47966">
    <property type="entry name" value="BETA-SITE APP-CLEAVING ENZYME, ISOFORM A-RELATED"/>
    <property type="match status" value="1"/>
</dbReference>
<feature type="region of interest" description="Disordered" evidence="2">
    <location>
        <begin position="502"/>
        <end position="540"/>
    </location>
</feature>
<gene>
    <name evidence="6" type="ORF">VKT23_007332</name>
</gene>
<dbReference type="InterPro" id="IPR033121">
    <property type="entry name" value="PEPTIDASE_A1"/>
</dbReference>
<feature type="compositionally biased region" description="Polar residues" evidence="2">
    <location>
        <begin position="589"/>
        <end position="602"/>
    </location>
</feature>
<feature type="chain" id="PRO_5046694938" description="Peptidase A1 domain-containing protein" evidence="4">
    <location>
        <begin position="20"/>
        <end position="650"/>
    </location>
</feature>
<comment type="caution">
    <text evidence="6">The sequence shown here is derived from an EMBL/GenBank/DDBJ whole genome shotgun (WGS) entry which is preliminary data.</text>
</comment>
<proteinExistence type="inferred from homology"/>
<feature type="signal peptide" evidence="4">
    <location>
        <begin position="1"/>
        <end position="19"/>
    </location>
</feature>
<evidence type="ECO:0000259" key="5">
    <source>
        <dbReference type="PROSITE" id="PS51767"/>
    </source>
</evidence>
<feature type="compositionally biased region" description="Low complexity" evidence="2">
    <location>
        <begin position="514"/>
        <end position="535"/>
    </location>
</feature>
<keyword evidence="4" id="KW-0732">Signal</keyword>
<name>A0ABR1JKD5_9AGAR</name>
<keyword evidence="3" id="KW-0472">Membrane</keyword>
<protein>
    <recommendedName>
        <fullName evidence="5">Peptidase A1 domain-containing protein</fullName>
    </recommendedName>
</protein>
<feature type="region of interest" description="Disordered" evidence="2">
    <location>
        <begin position="465"/>
        <end position="487"/>
    </location>
</feature>
<organism evidence="6 7">
    <name type="scientific">Marasmiellus scandens</name>
    <dbReference type="NCBI Taxonomy" id="2682957"/>
    <lineage>
        <taxon>Eukaryota</taxon>
        <taxon>Fungi</taxon>
        <taxon>Dikarya</taxon>
        <taxon>Basidiomycota</taxon>
        <taxon>Agaricomycotina</taxon>
        <taxon>Agaricomycetes</taxon>
        <taxon>Agaricomycetidae</taxon>
        <taxon>Agaricales</taxon>
        <taxon>Marasmiineae</taxon>
        <taxon>Omphalotaceae</taxon>
        <taxon>Marasmiellus</taxon>
    </lineage>
</organism>
<evidence type="ECO:0000313" key="6">
    <source>
        <dbReference type="EMBL" id="KAK7462747.1"/>
    </source>
</evidence>
<comment type="similarity">
    <text evidence="1">Belongs to the peptidase A1 family.</text>
</comment>
<evidence type="ECO:0000256" key="4">
    <source>
        <dbReference type="SAM" id="SignalP"/>
    </source>
</evidence>
<feature type="region of interest" description="Disordered" evidence="2">
    <location>
        <begin position="625"/>
        <end position="650"/>
    </location>
</feature>
<dbReference type="InterPro" id="IPR021109">
    <property type="entry name" value="Peptidase_aspartic_dom_sf"/>
</dbReference>
<keyword evidence="3" id="KW-0812">Transmembrane</keyword>
<dbReference type="SUPFAM" id="SSF50630">
    <property type="entry name" value="Acid proteases"/>
    <property type="match status" value="1"/>
</dbReference>
<feature type="domain" description="Peptidase A1" evidence="5">
    <location>
        <begin position="49"/>
        <end position="396"/>
    </location>
</feature>
<sequence>MRCALRIFLFVSLVHFSYPTEPSSPRPEEPVIETIFLPITVDERRRYSLNLTVSSGSQIQPLLFSLSTSTGYTSVAGKDCTSCDDGPGYTNSLVQLIPPYLIPGVPSFDSSGITSVNQSAIFTLLENSWASGPMILGNCSIDERNELNWAWNNQPILVANDSQGIFSSEISGLLGLGNNARNGDFDATPMGIWLKNNPGAVNFSFGLALNSPGDDSTNGGTLHWVKPDDNAMQGDVSFKDLHPNDSGSLDFDSFVLMDNWSFVSPTGVRLFKNDQVDNLITVIDPFFSSIYFPQNETRSIYAGIEGASRELDTSQAAVYSVPCDTQMNLTLTFGNVSVTLDESQLILAPFEDKCIGAIQEWADPSATLYLLGSLYIANIYLIYQGSSSFSGSYGFAHRKAAESSKSLSPVAITGVALGGAAFLMMVGVIIFLFLQHRKRKVNRNSSNTVFDPLLTHSSASVGHSFSSRSPDLVPRPLTPPSTDWLPQGYLMMSTNPYARRETKAERNLRQVRASSPVLGRSRSPSGSRSRPSSAGQDRPTTILLPIAVSPSSSQSHISMTDLSPQYLLVPTTSRHSDGRLSPGWDIRSVNPQPSDLSSPPAYTSQTDLLATSSDLYVDLSLNSHSRSRSENNLCPPPAGATIVQPRPGYF</sequence>
<evidence type="ECO:0000256" key="1">
    <source>
        <dbReference type="ARBA" id="ARBA00007447"/>
    </source>
</evidence>